<dbReference type="RefSeq" id="WP_080995979.1">
    <property type="nucleotide sequence ID" value="NZ_JNVD01000018.1"/>
</dbReference>
<evidence type="ECO:0000313" key="4">
    <source>
        <dbReference type="Proteomes" id="UP000037442"/>
    </source>
</evidence>
<sequence length="435" mass="46000">MSQVTRCPSCGTRFKVVADQLRISQGWVRCGMCQSVFDASQDLQSVPDELLQPEAADVSQKPPVQEIQPVQAGQRAPAWPQQDAAGSALTASAFDAQKAEALLDSGSDSDSVDAAPTVAQAAEAAPAAQPADVVSEPELSGAMPGMEDAQPSFVDQARPLAEEDAAAVRQDPHPDARESEGGLESSDIPAPAEPELESGLLASPPPSEALMPEAVQDLEDEARVEAASKEALLHADIGDIQPARDRAQAVTDTDQDEAAALAGDEPGFVRQARRQAFWHSAGMRVALVLGSLAAVAGVVGQHAWQQRDVLAAQYPALAPVLTKACTLAGCELQARRAIADVVISGSGFKQLADAHQYQWSLTLENRSDVPVAMPMAELTLTDAQDRPLLRRVIDLKPLGAPQQLQARQEWSVNVPVQVQDLGAAVAGYRALVFYP</sequence>
<feature type="domain" description="Zinc finger/thioredoxin putative" evidence="2">
    <location>
        <begin position="5"/>
        <end position="39"/>
    </location>
</feature>
<dbReference type="AlphaFoldDB" id="A0A0L7MJB8"/>
<evidence type="ECO:0000313" key="3">
    <source>
        <dbReference type="EMBL" id="KOC21975.1"/>
    </source>
</evidence>
<dbReference type="NCBIfam" id="TIGR02098">
    <property type="entry name" value="MJ0042_CXXC"/>
    <property type="match status" value="1"/>
</dbReference>
<reference evidence="4" key="1">
    <citation type="submission" date="2014-06" db="EMBL/GenBank/DDBJ databases">
        <title>Draft genome sequence of C. testosteroni WDL7.</title>
        <authorList>
            <person name="Wu Y."/>
            <person name="Seshan H."/>
            <person name="Arumugam K."/>
        </authorList>
    </citation>
    <scope>NUCLEOTIDE SEQUENCE [LARGE SCALE GENOMIC DNA]</scope>
    <source>
        <strain evidence="4">WDL7</strain>
    </source>
</reference>
<feature type="region of interest" description="Disordered" evidence="1">
    <location>
        <begin position="163"/>
        <end position="208"/>
    </location>
</feature>
<evidence type="ECO:0000259" key="2">
    <source>
        <dbReference type="Pfam" id="PF13719"/>
    </source>
</evidence>
<feature type="region of interest" description="Disordered" evidence="1">
    <location>
        <begin position="104"/>
        <end position="150"/>
    </location>
</feature>
<protein>
    <recommendedName>
        <fullName evidence="2">Zinc finger/thioredoxin putative domain-containing protein</fullName>
    </recommendedName>
</protein>
<accession>A0A0L7MJB8</accession>
<proteinExistence type="predicted"/>
<organism evidence="3 4">
    <name type="scientific">Comamonas testosteroni</name>
    <name type="common">Pseudomonas testosteroni</name>
    <dbReference type="NCBI Taxonomy" id="285"/>
    <lineage>
        <taxon>Bacteria</taxon>
        <taxon>Pseudomonadati</taxon>
        <taxon>Pseudomonadota</taxon>
        <taxon>Betaproteobacteria</taxon>
        <taxon>Burkholderiales</taxon>
        <taxon>Comamonadaceae</taxon>
        <taxon>Comamonas</taxon>
    </lineage>
</organism>
<dbReference type="Proteomes" id="UP000037442">
    <property type="component" value="Unassembled WGS sequence"/>
</dbReference>
<feature type="compositionally biased region" description="Low complexity" evidence="1">
    <location>
        <begin position="104"/>
        <end position="134"/>
    </location>
</feature>
<feature type="region of interest" description="Disordered" evidence="1">
    <location>
        <begin position="55"/>
        <end position="90"/>
    </location>
</feature>
<feature type="compositionally biased region" description="Basic and acidic residues" evidence="1">
    <location>
        <begin position="170"/>
        <end position="180"/>
    </location>
</feature>
<comment type="caution">
    <text evidence="3">The sequence shown here is derived from an EMBL/GenBank/DDBJ whole genome shotgun (WGS) entry which is preliminary data.</text>
</comment>
<dbReference type="Pfam" id="PF11906">
    <property type="entry name" value="DUF3426"/>
    <property type="match status" value="1"/>
</dbReference>
<dbReference type="PATRIC" id="fig|285.49.peg.2028"/>
<dbReference type="Pfam" id="PF13719">
    <property type="entry name" value="Zn_ribbon_5"/>
    <property type="match status" value="1"/>
</dbReference>
<dbReference type="EMBL" id="JNVD01000018">
    <property type="protein sequence ID" value="KOC21975.1"/>
    <property type="molecule type" value="Genomic_DNA"/>
</dbReference>
<dbReference type="InterPro" id="IPR021834">
    <property type="entry name" value="DUF3426"/>
</dbReference>
<gene>
    <name evidence="3" type="ORF">GL58_09850</name>
</gene>
<name>A0A0L7MJB8_COMTE</name>
<evidence type="ECO:0000256" key="1">
    <source>
        <dbReference type="SAM" id="MobiDB-lite"/>
    </source>
</evidence>
<dbReference type="InterPro" id="IPR011723">
    <property type="entry name" value="Znf/thioredoxin_put"/>
</dbReference>